<dbReference type="SMART" id="SM00237">
    <property type="entry name" value="Calx_beta"/>
    <property type="match status" value="12"/>
</dbReference>
<dbReference type="EMBL" id="JACDTQ010003641">
    <property type="protein sequence ID" value="KAF5913580.1"/>
    <property type="molecule type" value="Genomic_DNA"/>
</dbReference>
<dbReference type="Gene3D" id="2.60.220.50">
    <property type="match status" value="1"/>
</dbReference>
<evidence type="ECO:0000256" key="2">
    <source>
        <dbReference type="ARBA" id="ARBA00022692"/>
    </source>
</evidence>
<feature type="repeat" description="EAR" evidence="9">
    <location>
        <begin position="1811"/>
        <end position="1855"/>
    </location>
</feature>
<evidence type="ECO:0000259" key="11">
    <source>
        <dbReference type="PROSITE" id="PS50221"/>
    </source>
</evidence>
<dbReference type="FunFam" id="2.60.40.2030:FF:000021">
    <property type="entry name" value="Adhesion G protein-coupled receptor V1"/>
    <property type="match status" value="1"/>
</dbReference>
<feature type="repeat" description="EAR" evidence="9">
    <location>
        <begin position="1713"/>
        <end position="1761"/>
    </location>
</feature>
<dbReference type="Pfam" id="PF03160">
    <property type="entry name" value="Calx-beta"/>
    <property type="match status" value="22"/>
</dbReference>
<keyword evidence="4" id="KW-0677">Repeat</keyword>
<dbReference type="FunFam" id="2.60.40.2030:FF:000027">
    <property type="entry name" value="Adhesion G protein-coupled receptor V1"/>
    <property type="match status" value="1"/>
</dbReference>
<dbReference type="FunFam" id="2.60.40.2030:FF:000030">
    <property type="entry name" value="Adhesion G-protein coupled receptor V1"/>
    <property type="match status" value="1"/>
</dbReference>
<dbReference type="GO" id="GO:0016020">
    <property type="term" value="C:membrane"/>
    <property type="evidence" value="ECO:0007669"/>
    <property type="project" value="UniProtKB-SubCell"/>
</dbReference>
<dbReference type="PANTHER" id="PTHR46682:SF1">
    <property type="entry name" value="ADHESION G-PROTEIN COUPLED RECEPTOR V1"/>
    <property type="match status" value="1"/>
</dbReference>
<dbReference type="FunFam" id="2.60.40.2030:FF:000048">
    <property type="entry name" value="Adhesion G-protein coupled receptor V1"/>
    <property type="match status" value="1"/>
</dbReference>
<dbReference type="FunFam" id="2.60.40.2030:FF:000047">
    <property type="entry name" value="Adhesion G-protein coupled receptor V1"/>
    <property type="match status" value="1"/>
</dbReference>
<dbReference type="Pfam" id="PF03736">
    <property type="entry name" value="EPTP"/>
    <property type="match status" value="1"/>
</dbReference>
<protein>
    <recommendedName>
        <fullName evidence="11">GAIN-B domain-containing protein</fullName>
    </recommendedName>
</protein>
<feature type="repeat" description="EAR" evidence="9">
    <location>
        <begin position="1764"/>
        <end position="1809"/>
    </location>
</feature>
<feature type="repeat" description="EAR" evidence="9">
    <location>
        <begin position="1857"/>
        <end position="1904"/>
    </location>
</feature>
<evidence type="ECO:0000313" key="13">
    <source>
        <dbReference type="Proteomes" id="UP000551758"/>
    </source>
</evidence>
<dbReference type="FunFam" id="2.60.40.2030:FF:000044">
    <property type="entry name" value="Adhesion G protein-coupled receptor V1"/>
    <property type="match status" value="1"/>
</dbReference>
<dbReference type="SUPFAM" id="SSF141072">
    <property type="entry name" value="CalX-like"/>
    <property type="match status" value="27"/>
</dbReference>
<dbReference type="FunFam" id="2.60.40.2030:FF:000020">
    <property type="entry name" value="Adhesion G protein-coupled receptor V1"/>
    <property type="match status" value="1"/>
</dbReference>
<dbReference type="FunFam" id="2.60.40.2030:FF:000046">
    <property type="entry name" value="Adhesion G protein-coupled receptor V1"/>
    <property type="match status" value="1"/>
</dbReference>
<dbReference type="InterPro" id="IPR005492">
    <property type="entry name" value="EPTP"/>
</dbReference>
<keyword evidence="5" id="KW-0106">Calcium</keyword>
<sequence>IAEEGSTISCVVERTRGALDYVHVFYTISQIESDGINYLVDDFANASGTITFLPWQRSEVLNIYVLDDDIPELNEYFRVTLVSAIPGDGKLGSTPTSGASVDPEKETTDITVKASDHPYGLLQFSTGLPPHPEDSMSLPASSSPHVTVQEEDGEVRLLVVRAQGLLGRVMAEFRTVSLTAFSPEDYQGVAGTLEFQPGERYKYISVNITDNSIPELEKSFKVELLNSDGGVTELFRVDGSGSGDGDMEFFLPTIHRRASLGVASQILVTIAASDHAHGVFEFSPESLFISGTEPEDGHSTVILNIMRSHGALSRVTLLWSIDSDPDGDLAFISGNVTFEIGQKNANITVEILPDEEPELDKAVSVSILSVSSGSLGVHTNATLTILASDDPYGVFIFSENSRPIKVEEANQNITLSIMRLKGLMGKVTVTYATLDDMEKPPYFPPNLARATQGRDYIPASGFALFRANQSEATITISILDDDEPERSESVFIELLNSTLIERVQNRPIPNSPRLGPKVETIAHLIIIANDDAFGTLQLSAPVVRVAENHVGPLINVTRTGGAFADVSVKFKAVPITAIAGEDYSIASSDVVLLEGETSKAVPIYIINDIYPELEESFLVQLLNETTGGAKLGALTEAIIIIEASDDPYGLFGFQITKLIVEEPEFNSVKVNLPIIRNSGTLGNVTVQWVATINGQLATGDLRVVSGNVTFAPGETIQTLLLEVLADDVPEIEEVVQVQLTDASGGGTIGLDRVANIIIPANDNPYGTVAFVQSIYRVQEPLERSSCANITVRRSGGHFGRLLLFYSTSDIDVVALAVEEGQDLLSYYELPIQGVPDPLWRTWVNVSALGEPQHTCATLCLKEHACSAFSFFSASEGPQCFWMTSWVSPTVNNSDFWTYRKNMTRVASLFSGHAVAGSDYEPVTRQWAIMLEGDEFANLTVSILPDDFPEMDESFLISLLEVHLMNITASFKNQPTIGQPNTSTVVIALNGDAFGVFVIYSISSNTSEDGLYVEVQEQPQTTVELMIHRTGGSLGQVTVEWRVVGGTATEGLDFIGAGDILTFAEGETKKTAILTILDDSEPEDDESIVVSLVYTEGGSRILPSSNTVRVNILANDNVAGTVSFQTASRSVIGHEGEILQFHVIRTPPGRGNVTVNWKIIGQNLELNFANFTGQLFFSEGSLNETIFVHLLDDSIPEEKEGHQVILYDVRTQGVSPAGIALLDAQGYAAVLTVEASDEPYGVLNFALSSRFVLLQEANITVQLFINREFGSLGAVNVTYATVPGMLTLKNQTEGNLAEPDVDFVPVVGFLILEEGETAAAINITILEDDIPELEEYFLVNLTHVELIMAPFTSFPPRLDSEGLTAQIIIDANDGARGVIEWQRSRFEVNETQGSLTLVAQRSKGALGHVSLFVYAQNLEAQLGLDYIFTPMILHFANGERYKNVDIMILDDDIPEGHETFQLILTNPSPGLELGGNTIALITVLANDDGPGVLSFNNSEHFFLREPAALHIQESVAVLHVVREPAQGLFGTVTVQFMVTEVNSSVESKDLTPSRGYIVLEEGVRFKALHISAILDTEPEMDEHFVCTLFNPTGGARLGMHVQTLITVLQNQAPLGLFSISALANRATSIDIEEANRTVYLNVSRTNGIDLAVSVEWETISETAFGMRGMDVMFSVFQSFLNASASGWCFFTLEDSIYGVMLRKLSSTVYRWQGIFVPLEDLNIENPKTCEAFNIGLSSFFVITHEGGNEDKPSVNSVYAFTSASRSLLVQTIIISESSQVKYFTSDSQDYLIVASQRDGSELTQVFRWNGGSFQLHQTLPVRGVLSVAIFTRAGSVFLAISQANAGPNALLLKWSGNEFINFQEVPISGTTQVEALTSGDDIYLIFAKTSFLGDQNSTDMFIWETGQSSFRYFQSLDFAAVNRIYAFTAASGIVHILLIGQAVSALYCWNSELNQFSFILEAPSAHDAASVTVKALNSSKNLIALAGSSHSHVYELAYISSQSDFIPSSGELIFEPGDTEAVIAVNILDDTVPEQEESFRVQLKNPKGGAEIGINAYVKITILSNDDAYGVVGFAQNSLYKQVEEMEHDSLVTLNVERVKGTYGRITVAWEADRSISDIFPTSGVISFSEGQALSTITLTVLADEVPEVSDIVIITLISVTTEGVEDPSKGATIDQKRNKSVITTLPNDSPYGLVGWHSESLFIRVAEPKENISILQLQIVRDKGLLGDVAVHLIAKPNFSLHINNRATENEDYVLQETIIIMKENIKETHAKVAILPDDAPELEEGFIVNITEVYLVNSDFSAGQPSVHRPGMEIAEIMIEENDDPRGIFKFHVIRDVGGVITAYEVPPPLNVLHVPVVRLAGSFGAVNVYWKAASDSAGLEDFKPSHGILEFADKQVTAMIEITIIDDAEFELMETFNISLIKVAGGGRLGDDVVVTVVIPQNDSPFGVFGFEEKTVMVEESFSSDDPDSSVTLTVVRSPGGKGAVQLQWTVDETAKDELSPLNGTLHFEETESRKTIVLHTLQDIVLEEDKRFTIQLLSIDEVEISPVKGSASIIIQGDKGASGEVGIAPSSRHVLIGEPAAKYNGTAIISLIRGPVILGEVTVYWRIFPPSVGKFAETSGKLTMRDGQSAAIVVIQALNDDVPEEKRFYEFQLTGVSEGGRLSKSSRTANVTLVASDSPYGRFAFSHEQLRVPEAAQRVNVTVLRSGGSSGPVRLWYETMSGTAEAGLDFIPASGELLFEAREVAKSVHVEILDDGLPEGPEEFSLVITKVELLGRGYDFTFQENGLQVDQPPEIGNISIVQIIIMKNDNAEGIIEFDPRYTAFEVEEDVGMIAIPVVRLHGTYGRVTADFISQSASAVPGGVDYILHGSSVTFQHGQSLSFINISIIDDNESEFAEPIEILLVGATGGAVLGRHLVSRVMIDKSDSPFGVVRFLNQSKISVPNPNSTMILSLVLERTGGLLGEIQVNWEIIGPNSQEALPPQNRDIADPVNGSFYFGEGEGGVRTIHLTIYPHEEIEVEKTFIIKLKLMKGEAKLDSRAQDITLTIQKFGDPNGVVQFAPESLSEKTYLEPSALEGPLTITFFVERVKGISGEITVFWEISSEFDITGDFLSTKGFFTIADGASAVSFDVHLLPDEVPEVEEDYVIQLVSAEGGAELDPEKCIARFSVSANDDPHGVFALYSDHQSILIGQDLSRFIQINVTRLAGTFGDVAVGFQISYDQKEQPIVTESAERQLVVKDGARYKVDMVPVKSQVFLSLGSNFTLQLVTVMLIGGRFNGMPKILQEAKSAVLPVPENAANSQVGFESTAFPLADITAGTSHVVVSRRGTFGSLTVAWAAGYPPGLDMPEFVVVGNMTPGLGSLSFSHGERSMGVLLRTLPRPGRPEAFVTHLSGVQSGAPGGAQLRSGFTIAEIEPMGVFQLSPSSRNIVVSEDTQIIRLHVQRLFGFHGDLIKVSYQTTAGSAKPLEDFEPVQNGELLFQKFQAEVDFEVIIINDQLAEIEEIFYINLTSVEIKGLQKFDANWRPRLNLDFSVAVITILDDDDLAEMDVSFPKTTVAIAVDTGLIPMETDSSTTHPETTKITAIPQPTEMVAIVTEVAGTSATPEILVTLPGTSAMSEKPDVATVTASVSIHGAFSLGPPIVYVEEEMKNGRFNAAEVLIRRTGGVTGNVSITVKTFGERSAQKKPNDWPFPDVYGFSNLTWAIEEDDFAEETLILKFVDGERERKVLIQILDDDEPEGQEFFYVFLTDPQGGAQIVKEKDDSGFAAFAVIIIAGSDLHNGVLGFSEESQSGVELGGGADLRVLHLVVTRQPERAFEDVRVFWRITFNKTATVLQKDGVNLMDELLSVSGTTICTAGQTKCFITVERKPGKRPQVEMHFFVELYEVTAGAAINNSARFARVRFLPSDEPQSLVYFSVGSRLPVAHKKATLISLQVARDSGTGLRMTVKFSTQELRSAETIGRTLISPAISGKDFVRTEGTLVFEPGQRNTIVDVILTPDTGSLNPFPKRFQIVLFDPKGDARIDKAYGTANITLVSDTDSQAVWGLADQLQQPLDGDILNRVLHSISVKVATENTDEQLSAVMHLIDKITIEGKNQAFSIESRNLFYEILCALINPKRKDTRGFSHFIEVAENFAFSLLTDVTCGSPGEKSKTILDSCPYLSILALHWYPQQINGHKFEGKEGDYIRIPERLLDVLDAEIMAGKSTCELVQFTEYSSQQWFITGNNLPALKNKILSLSVKGQSSQPLTDNNKVVYRIYAAEPRIVPQTSLCLLWNQAAASWLSDSQFCKVVEDALDHVECACSYMSVYAVYAQTDNLSSYNEAFFSSGFICISGLCLAVLSHIFCARYSMFAAKLLTHMMAASLGTQWRRIGGGER</sequence>
<gene>
    <name evidence="12" type="ORF">HPG69_017200</name>
</gene>
<feature type="non-terminal residue" evidence="12">
    <location>
        <position position="4380"/>
    </location>
</feature>
<keyword evidence="6 10" id="KW-1133">Transmembrane helix</keyword>
<dbReference type="GO" id="GO:0005737">
    <property type="term" value="C:cytoplasm"/>
    <property type="evidence" value="ECO:0007669"/>
    <property type="project" value="TreeGrafter"/>
</dbReference>
<feature type="repeat" description="EAR" evidence="9">
    <location>
        <begin position="1671"/>
        <end position="1712"/>
    </location>
</feature>
<keyword evidence="8" id="KW-1015">Disulfide bond</keyword>
<evidence type="ECO:0000256" key="3">
    <source>
        <dbReference type="ARBA" id="ARBA00022729"/>
    </source>
</evidence>
<dbReference type="PROSITE" id="PS50221">
    <property type="entry name" value="GAIN_B"/>
    <property type="match status" value="1"/>
</dbReference>
<dbReference type="FunFam" id="2.60.40.2030:FF:000017">
    <property type="entry name" value="Adhesion G protein-coupled receptor V1"/>
    <property type="match status" value="1"/>
</dbReference>
<dbReference type="FunFam" id="2.60.40.2030:FF:000009">
    <property type="entry name" value="adhesion G-protein coupled receptor V1"/>
    <property type="match status" value="1"/>
</dbReference>
<feature type="transmembrane region" description="Helical" evidence="10">
    <location>
        <begin position="4327"/>
        <end position="4349"/>
    </location>
</feature>
<dbReference type="PANTHER" id="PTHR46682">
    <property type="entry name" value="ADHESION G-PROTEIN COUPLED RECEPTOR V1"/>
    <property type="match status" value="1"/>
</dbReference>
<dbReference type="Proteomes" id="UP000551758">
    <property type="component" value="Unassembled WGS sequence"/>
</dbReference>
<dbReference type="FunFam" id="2.60.40.2030:FF:000012">
    <property type="entry name" value="Adhesion G-protein coupled receptor V1"/>
    <property type="match status" value="1"/>
</dbReference>
<dbReference type="FunFam" id="2.60.40.2030:FF:000022">
    <property type="entry name" value="Adhesion G-protein coupled receptor V1"/>
    <property type="match status" value="1"/>
</dbReference>
<dbReference type="InterPro" id="IPR046338">
    <property type="entry name" value="GAIN_dom_sf"/>
</dbReference>
<keyword evidence="7 10" id="KW-0472">Membrane</keyword>
<organism evidence="12 13">
    <name type="scientific">Diceros bicornis minor</name>
    <name type="common">South-central black rhinoceros</name>
    <dbReference type="NCBI Taxonomy" id="77932"/>
    <lineage>
        <taxon>Eukaryota</taxon>
        <taxon>Metazoa</taxon>
        <taxon>Chordata</taxon>
        <taxon>Craniata</taxon>
        <taxon>Vertebrata</taxon>
        <taxon>Euteleostomi</taxon>
        <taxon>Mammalia</taxon>
        <taxon>Eutheria</taxon>
        <taxon>Laurasiatheria</taxon>
        <taxon>Perissodactyla</taxon>
        <taxon>Rhinocerotidae</taxon>
        <taxon>Diceros</taxon>
    </lineage>
</organism>
<dbReference type="PROSITE" id="PS50912">
    <property type="entry name" value="EAR"/>
    <property type="match status" value="6"/>
</dbReference>
<dbReference type="FunFam" id="2.60.40.2030:FF:000026">
    <property type="entry name" value="Adhesion G protein-coupled receptor V1"/>
    <property type="match status" value="1"/>
</dbReference>
<evidence type="ECO:0000256" key="5">
    <source>
        <dbReference type="ARBA" id="ARBA00022837"/>
    </source>
</evidence>
<dbReference type="GO" id="GO:0007605">
    <property type="term" value="P:sensory perception of sound"/>
    <property type="evidence" value="ECO:0007669"/>
    <property type="project" value="TreeGrafter"/>
</dbReference>
<reference evidence="12 13" key="1">
    <citation type="journal article" date="2020" name="Mol. Biol. Evol.">
        <title>Interspecific Gene Flow and the Evolution of Specialization in Black and White Rhinoceros.</title>
        <authorList>
            <person name="Moodley Y."/>
            <person name="Westbury M.V."/>
            <person name="Russo I.M."/>
            <person name="Gopalakrishnan S."/>
            <person name="Rakotoarivelo A."/>
            <person name="Olsen R.A."/>
            <person name="Prost S."/>
            <person name="Tunstall T."/>
            <person name="Ryder O.A."/>
            <person name="Dalen L."/>
            <person name="Bruford M.W."/>
        </authorList>
    </citation>
    <scope>NUCLEOTIDE SEQUENCE [LARGE SCALE GENOMIC DNA]</scope>
    <source>
        <strain evidence="12">SBR-YM</strain>
        <tissue evidence="12">Skin</tissue>
    </source>
</reference>
<dbReference type="FunFam" id="2.60.40.2030:FF:000042">
    <property type="entry name" value="Adhesion G protein-coupled receptor V1"/>
    <property type="match status" value="1"/>
</dbReference>
<dbReference type="InterPro" id="IPR003644">
    <property type="entry name" value="Calx_beta"/>
</dbReference>
<dbReference type="GO" id="GO:0001965">
    <property type="term" value="F:G-protein alpha-subunit binding"/>
    <property type="evidence" value="ECO:0007669"/>
    <property type="project" value="TreeGrafter"/>
</dbReference>
<dbReference type="InterPro" id="IPR038081">
    <property type="entry name" value="CalX-like_sf"/>
</dbReference>
<evidence type="ECO:0000256" key="9">
    <source>
        <dbReference type="PROSITE-ProRule" id="PRU00075"/>
    </source>
</evidence>
<dbReference type="GO" id="GO:0071277">
    <property type="term" value="P:cellular response to calcium ion"/>
    <property type="evidence" value="ECO:0007669"/>
    <property type="project" value="TreeGrafter"/>
</dbReference>
<dbReference type="FunFam" id="2.60.40.2030:FF:000031">
    <property type="entry name" value="Adhesion G protein-coupled receptor V1"/>
    <property type="match status" value="1"/>
</dbReference>
<proteinExistence type="predicted"/>
<dbReference type="InterPro" id="IPR026919">
    <property type="entry name" value="ADGRV1"/>
</dbReference>
<dbReference type="GO" id="GO:0032420">
    <property type="term" value="C:stereocilium"/>
    <property type="evidence" value="ECO:0007669"/>
    <property type="project" value="TreeGrafter"/>
</dbReference>
<evidence type="ECO:0000256" key="4">
    <source>
        <dbReference type="ARBA" id="ARBA00022737"/>
    </source>
</evidence>
<dbReference type="FunFam" id="2.60.40.2030:FF:000025">
    <property type="entry name" value="Adhesion G protein-coupled receptor V1"/>
    <property type="match status" value="1"/>
</dbReference>
<comment type="caution">
    <text evidence="12">The sequence shown here is derived from an EMBL/GenBank/DDBJ whole genome shotgun (WGS) entry which is preliminary data.</text>
</comment>
<dbReference type="InterPro" id="IPR057244">
    <property type="entry name" value="GAIN_B"/>
</dbReference>
<evidence type="ECO:0000256" key="8">
    <source>
        <dbReference type="ARBA" id="ARBA00023157"/>
    </source>
</evidence>
<comment type="subcellular location">
    <subcellularLocation>
        <location evidence="1">Membrane</location>
    </subcellularLocation>
</comment>
<name>A0A7J7ECP3_DICBM</name>
<dbReference type="FunFam" id="2.60.220.50:FF:000020">
    <property type="entry name" value="Adhesion G-protein coupled receptor V1"/>
    <property type="match status" value="1"/>
</dbReference>
<accession>A0A7J7ECP3</accession>
<dbReference type="InterPro" id="IPR009039">
    <property type="entry name" value="EAR"/>
</dbReference>
<keyword evidence="3" id="KW-0732">Signal</keyword>
<dbReference type="Gene3D" id="2.60.40.2030">
    <property type="match status" value="25"/>
</dbReference>
<feature type="repeat" description="EAR" evidence="9">
    <location>
        <begin position="1908"/>
        <end position="1950"/>
    </location>
</feature>
<dbReference type="FunFam" id="2.60.40.2030:FF:000007">
    <property type="entry name" value="Adhesion G-protein coupled receptor V1"/>
    <property type="match status" value="2"/>
</dbReference>
<evidence type="ECO:0000256" key="7">
    <source>
        <dbReference type="ARBA" id="ARBA00023136"/>
    </source>
</evidence>
<evidence type="ECO:0000313" key="12">
    <source>
        <dbReference type="EMBL" id="KAF5913580.1"/>
    </source>
</evidence>
<dbReference type="GO" id="GO:0007601">
    <property type="term" value="P:visual perception"/>
    <property type="evidence" value="ECO:0007669"/>
    <property type="project" value="TreeGrafter"/>
</dbReference>
<dbReference type="GO" id="GO:0004930">
    <property type="term" value="F:G protein-coupled receptor activity"/>
    <property type="evidence" value="ECO:0007669"/>
    <property type="project" value="InterPro"/>
</dbReference>
<evidence type="ECO:0000256" key="1">
    <source>
        <dbReference type="ARBA" id="ARBA00004370"/>
    </source>
</evidence>
<evidence type="ECO:0000256" key="6">
    <source>
        <dbReference type="ARBA" id="ARBA00022989"/>
    </source>
</evidence>
<dbReference type="GO" id="GO:0010855">
    <property type="term" value="F:adenylate cyclase inhibitor activity"/>
    <property type="evidence" value="ECO:0007669"/>
    <property type="project" value="TreeGrafter"/>
</dbReference>
<evidence type="ECO:0000256" key="10">
    <source>
        <dbReference type="SAM" id="Phobius"/>
    </source>
</evidence>
<keyword evidence="2 10" id="KW-0812">Transmembrane</keyword>
<feature type="domain" description="GAIN-B" evidence="11">
    <location>
        <begin position="4166"/>
        <end position="4322"/>
    </location>
</feature>
<keyword evidence="13" id="KW-1185">Reference proteome</keyword>